<dbReference type="PANTHER" id="PTHR33336">
    <property type="entry name" value="QUINOL MONOOXYGENASE YGIN-RELATED"/>
    <property type="match status" value="1"/>
</dbReference>
<dbReference type="InterPro" id="IPR011008">
    <property type="entry name" value="Dimeric_a/b-barrel"/>
</dbReference>
<accession>A0A5J5I2I7</accession>
<dbReference type="InterPro" id="IPR007138">
    <property type="entry name" value="ABM_dom"/>
</dbReference>
<name>A0A5J5I2I7_9BACI</name>
<evidence type="ECO:0000313" key="2">
    <source>
        <dbReference type="EMBL" id="KAA9027767.1"/>
    </source>
</evidence>
<dbReference type="PANTHER" id="PTHR33336:SF15">
    <property type="entry name" value="ABM DOMAIN-CONTAINING PROTEIN"/>
    <property type="match status" value="1"/>
</dbReference>
<dbReference type="InterPro" id="IPR050744">
    <property type="entry name" value="AI-2_Isomerase_LsrG"/>
</dbReference>
<dbReference type="OrthoDB" id="9806189at2"/>
<protein>
    <submittedName>
        <fullName evidence="2">Antibiotic biosynthesis monooxygenase</fullName>
    </submittedName>
</protein>
<reference evidence="2 3" key="1">
    <citation type="submission" date="2019-09" db="EMBL/GenBank/DDBJ databases">
        <title>Whole genome sequences of isolates from the Mars Exploration Rovers.</title>
        <authorList>
            <person name="Seuylemezian A."/>
            <person name="Vaishampayan P."/>
        </authorList>
    </citation>
    <scope>NUCLEOTIDE SEQUENCE [LARGE SCALE GENOMIC DNA]</scope>
    <source>
        <strain evidence="2 3">MER_TA_151</strain>
    </source>
</reference>
<evidence type="ECO:0000259" key="1">
    <source>
        <dbReference type="PROSITE" id="PS51725"/>
    </source>
</evidence>
<comment type="caution">
    <text evidence="2">The sequence shown here is derived from an EMBL/GenBank/DDBJ whole genome shotgun (WGS) entry which is preliminary data.</text>
</comment>
<dbReference type="EMBL" id="VYKL01000012">
    <property type="protein sequence ID" value="KAA9027767.1"/>
    <property type="molecule type" value="Genomic_DNA"/>
</dbReference>
<keyword evidence="3" id="KW-1185">Reference proteome</keyword>
<keyword evidence="2" id="KW-0503">Monooxygenase</keyword>
<keyword evidence="2" id="KW-0560">Oxidoreductase</keyword>
<evidence type="ECO:0000313" key="3">
    <source>
        <dbReference type="Proteomes" id="UP000326671"/>
    </source>
</evidence>
<dbReference type="PROSITE" id="PS51725">
    <property type="entry name" value="ABM"/>
    <property type="match status" value="1"/>
</dbReference>
<organism evidence="2 3">
    <name type="scientific">Niallia endozanthoxylica</name>
    <dbReference type="NCBI Taxonomy" id="2036016"/>
    <lineage>
        <taxon>Bacteria</taxon>
        <taxon>Bacillati</taxon>
        <taxon>Bacillota</taxon>
        <taxon>Bacilli</taxon>
        <taxon>Bacillales</taxon>
        <taxon>Bacillaceae</taxon>
        <taxon>Niallia</taxon>
    </lineage>
</organism>
<feature type="domain" description="ABM" evidence="1">
    <location>
        <begin position="4"/>
        <end position="91"/>
    </location>
</feature>
<dbReference type="Pfam" id="PF03992">
    <property type="entry name" value="ABM"/>
    <property type="match status" value="1"/>
</dbReference>
<dbReference type="GO" id="GO:0004497">
    <property type="term" value="F:monooxygenase activity"/>
    <property type="evidence" value="ECO:0007669"/>
    <property type="project" value="UniProtKB-KW"/>
</dbReference>
<sequence>MEPIIITAILKPKEGFQEKLLLELKKVQWASREEAGCIKYKLHQSVEDHTFVLYEVWKDNEAVESHIQSSHYQEYRKNITDIVSIREVYKLEAIE</sequence>
<proteinExistence type="predicted"/>
<dbReference type="SUPFAM" id="SSF54909">
    <property type="entry name" value="Dimeric alpha+beta barrel"/>
    <property type="match status" value="1"/>
</dbReference>
<dbReference type="Proteomes" id="UP000326671">
    <property type="component" value="Unassembled WGS sequence"/>
</dbReference>
<gene>
    <name evidence="2" type="ORF">F4V44_05390</name>
</gene>
<dbReference type="Gene3D" id="3.30.70.100">
    <property type="match status" value="1"/>
</dbReference>
<dbReference type="RefSeq" id="WP_150438979.1">
    <property type="nucleotide sequence ID" value="NZ_VYKL01000012.1"/>
</dbReference>
<dbReference type="AlphaFoldDB" id="A0A5J5I2I7"/>